<dbReference type="PROSITE" id="PS00376">
    <property type="entry name" value="ADOMET_SYNTHASE_1"/>
    <property type="match status" value="1"/>
</dbReference>
<evidence type="ECO:0000313" key="17">
    <source>
        <dbReference type="EMBL" id="OGF36058.1"/>
    </source>
</evidence>
<evidence type="ECO:0000256" key="2">
    <source>
        <dbReference type="ARBA" id="ARBA00001958"/>
    </source>
</evidence>
<evidence type="ECO:0000256" key="5">
    <source>
        <dbReference type="ARBA" id="ARBA00012828"/>
    </source>
</evidence>
<evidence type="ECO:0000256" key="9">
    <source>
        <dbReference type="ARBA" id="ARBA00022741"/>
    </source>
</evidence>
<organism evidence="17 18">
    <name type="scientific">Candidatus Falkowbacteria bacterium RIFOXYC2_FULL_48_21</name>
    <dbReference type="NCBI Taxonomy" id="1798005"/>
    <lineage>
        <taxon>Bacteria</taxon>
        <taxon>Candidatus Falkowiibacteriota</taxon>
    </lineage>
</organism>
<dbReference type="EC" id="2.5.1.6" evidence="5"/>
<dbReference type="InterPro" id="IPR022629">
    <property type="entry name" value="S-AdoMet_synt_central"/>
</dbReference>
<dbReference type="InterPro" id="IPR002133">
    <property type="entry name" value="S-AdoMet_synthetase"/>
</dbReference>
<comment type="cofactor">
    <cofactor evidence="2">
        <name>K(+)</name>
        <dbReference type="ChEBI" id="CHEBI:29103"/>
    </cofactor>
</comment>
<evidence type="ECO:0000256" key="12">
    <source>
        <dbReference type="ARBA" id="ARBA00022958"/>
    </source>
</evidence>
<dbReference type="Pfam" id="PF02773">
    <property type="entry name" value="S-AdoMet_synt_C"/>
    <property type="match status" value="1"/>
</dbReference>
<evidence type="ECO:0000256" key="4">
    <source>
        <dbReference type="ARBA" id="ARBA00009685"/>
    </source>
</evidence>
<sequence length="318" mass="34699">MLRTAESVSPMHPDKICDRISDAILDACLSQDPYSRVAAEVMGGHGLIYVTGEITSAAVFDVEKLAKRVAGNQYEVKVNLVKQSQDIARGVDPGGAGDQGIMVGYATNETPGLIPLEVALSREICRLLFDKFKTDGKTQITLDDDKIKVVVASFQNASATDLKREIELWLQKYGAGADLQIFTNPAGDWSCGGFEADTGLTGRKLIVDNYGPRIPIGGGAFSGKDPSKVDRSAAYMARKVAVDYLKKYNAKEVFCHLAYSIGVAEPVMAVVDIDGRKEKVEGYDLSPKGIINFLELRKPQYERTAEFGHFGNGFKWDM</sequence>
<dbReference type="GO" id="GO:0004478">
    <property type="term" value="F:methionine adenosyltransferase activity"/>
    <property type="evidence" value="ECO:0007669"/>
    <property type="project" value="UniProtKB-EC"/>
</dbReference>
<evidence type="ECO:0000256" key="7">
    <source>
        <dbReference type="ARBA" id="ARBA00022679"/>
    </source>
</evidence>
<dbReference type="UniPathway" id="UPA00315">
    <property type="reaction ID" value="UER00080"/>
</dbReference>
<dbReference type="AlphaFoldDB" id="A0A1F5TAR4"/>
<dbReference type="PROSITE" id="PS00377">
    <property type="entry name" value="ADOMET_SYNTHASE_2"/>
    <property type="match status" value="1"/>
</dbReference>
<comment type="subcellular location">
    <subcellularLocation>
        <location evidence="13">Cytoplasm</location>
    </subcellularLocation>
</comment>
<feature type="domain" description="S-adenosylmethionine synthetase N-terminal" evidence="14">
    <location>
        <begin position="2"/>
        <end position="69"/>
    </location>
</feature>
<dbReference type="InterPro" id="IPR022631">
    <property type="entry name" value="ADOMET_SYNTHASE_CS"/>
</dbReference>
<feature type="domain" description="S-adenosylmethionine synthetase central" evidence="15">
    <location>
        <begin position="95"/>
        <end position="166"/>
    </location>
</feature>
<dbReference type="GO" id="GO:0046872">
    <property type="term" value="F:metal ion binding"/>
    <property type="evidence" value="ECO:0007669"/>
    <property type="project" value="UniProtKB-KW"/>
</dbReference>
<keyword evidence="7" id="KW-0808">Transferase</keyword>
<keyword evidence="11 13" id="KW-0460">Magnesium</keyword>
<dbReference type="Pfam" id="PF02772">
    <property type="entry name" value="S-AdoMet_synt_M"/>
    <property type="match status" value="1"/>
</dbReference>
<evidence type="ECO:0000313" key="18">
    <source>
        <dbReference type="Proteomes" id="UP000178656"/>
    </source>
</evidence>
<keyword evidence="9" id="KW-0547">Nucleotide-binding</keyword>
<evidence type="ECO:0000256" key="11">
    <source>
        <dbReference type="ARBA" id="ARBA00022842"/>
    </source>
</evidence>
<dbReference type="EMBL" id="MFGM01000040">
    <property type="protein sequence ID" value="OGF36058.1"/>
    <property type="molecule type" value="Genomic_DNA"/>
</dbReference>
<comment type="cofactor">
    <cofactor evidence="1">
        <name>Mg(2+)</name>
        <dbReference type="ChEBI" id="CHEBI:18420"/>
    </cofactor>
</comment>
<keyword evidence="12 13" id="KW-0630">Potassium</keyword>
<dbReference type="Proteomes" id="UP000178656">
    <property type="component" value="Unassembled WGS sequence"/>
</dbReference>
<evidence type="ECO:0000259" key="14">
    <source>
        <dbReference type="Pfam" id="PF00438"/>
    </source>
</evidence>
<dbReference type="SUPFAM" id="SSF55973">
    <property type="entry name" value="S-adenosylmethionine synthetase"/>
    <property type="match status" value="3"/>
</dbReference>
<evidence type="ECO:0000256" key="6">
    <source>
        <dbReference type="ARBA" id="ARBA00022563"/>
    </source>
</evidence>
<gene>
    <name evidence="17" type="ORF">A2482_04380</name>
</gene>
<name>A0A1F5TAR4_9BACT</name>
<evidence type="ECO:0000256" key="13">
    <source>
        <dbReference type="RuleBase" id="RU000542"/>
    </source>
</evidence>
<dbReference type="GO" id="GO:0005524">
    <property type="term" value="F:ATP binding"/>
    <property type="evidence" value="ECO:0007669"/>
    <property type="project" value="UniProtKB-KW"/>
</dbReference>
<evidence type="ECO:0000259" key="15">
    <source>
        <dbReference type="Pfam" id="PF02772"/>
    </source>
</evidence>
<evidence type="ECO:0000256" key="1">
    <source>
        <dbReference type="ARBA" id="ARBA00001946"/>
    </source>
</evidence>
<dbReference type="Pfam" id="PF00438">
    <property type="entry name" value="S-AdoMet_synt_N"/>
    <property type="match status" value="1"/>
</dbReference>
<dbReference type="GO" id="GO:0006730">
    <property type="term" value="P:one-carbon metabolic process"/>
    <property type="evidence" value="ECO:0007669"/>
    <property type="project" value="UniProtKB-KW"/>
</dbReference>
<comment type="subunit">
    <text evidence="13">Homotetramer.</text>
</comment>
<comment type="caution">
    <text evidence="17">The sequence shown here is derived from an EMBL/GenBank/DDBJ whole genome shotgun (WGS) entry which is preliminary data.</text>
</comment>
<evidence type="ECO:0000256" key="8">
    <source>
        <dbReference type="ARBA" id="ARBA00022723"/>
    </source>
</evidence>
<keyword evidence="6" id="KW-0554">One-carbon metabolism</keyword>
<comment type="pathway">
    <text evidence="3">Amino-acid biosynthesis; S-adenosyl-L-methionine biosynthesis; S-adenosyl-L-methionine from L-methionine: step 1/1.</text>
</comment>
<feature type="domain" description="S-adenosylmethionine synthetase C-terminal" evidence="16">
    <location>
        <begin position="192"/>
        <end position="317"/>
    </location>
</feature>
<reference evidence="17 18" key="1">
    <citation type="journal article" date="2016" name="Nat. Commun.">
        <title>Thousands of microbial genomes shed light on interconnected biogeochemical processes in an aquifer system.</title>
        <authorList>
            <person name="Anantharaman K."/>
            <person name="Brown C.T."/>
            <person name="Hug L.A."/>
            <person name="Sharon I."/>
            <person name="Castelle C.J."/>
            <person name="Probst A.J."/>
            <person name="Thomas B.C."/>
            <person name="Singh A."/>
            <person name="Wilkins M.J."/>
            <person name="Karaoz U."/>
            <person name="Brodie E.L."/>
            <person name="Williams K.H."/>
            <person name="Hubbard S.S."/>
            <person name="Banfield J.F."/>
        </authorList>
    </citation>
    <scope>NUCLEOTIDE SEQUENCE [LARGE SCALE GENOMIC DNA]</scope>
</reference>
<protein>
    <recommendedName>
        <fullName evidence="5">methionine adenosyltransferase</fullName>
        <ecNumber evidence="5">2.5.1.6</ecNumber>
    </recommendedName>
</protein>
<dbReference type="InterPro" id="IPR022630">
    <property type="entry name" value="S-AdoMet_synt_C"/>
</dbReference>
<accession>A0A1F5TAR4</accession>
<comment type="similarity">
    <text evidence="4">Belongs to the AdoMet synthase family.</text>
</comment>
<keyword evidence="8 13" id="KW-0479">Metal-binding</keyword>
<proteinExistence type="inferred from homology"/>
<evidence type="ECO:0000256" key="10">
    <source>
        <dbReference type="ARBA" id="ARBA00022840"/>
    </source>
</evidence>
<dbReference type="GO" id="GO:0006556">
    <property type="term" value="P:S-adenosylmethionine biosynthetic process"/>
    <property type="evidence" value="ECO:0007669"/>
    <property type="project" value="UniProtKB-UniPathway"/>
</dbReference>
<dbReference type="GO" id="GO:0005737">
    <property type="term" value="C:cytoplasm"/>
    <property type="evidence" value="ECO:0007669"/>
    <property type="project" value="UniProtKB-SubCell"/>
</dbReference>
<dbReference type="Gene3D" id="3.30.300.10">
    <property type="match status" value="3"/>
</dbReference>
<dbReference type="InterPro" id="IPR022628">
    <property type="entry name" value="S-AdoMet_synt_N"/>
</dbReference>
<evidence type="ECO:0000256" key="3">
    <source>
        <dbReference type="ARBA" id="ARBA00005224"/>
    </source>
</evidence>
<evidence type="ECO:0000259" key="16">
    <source>
        <dbReference type="Pfam" id="PF02773"/>
    </source>
</evidence>
<dbReference type="PANTHER" id="PTHR11964">
    <property type="entry name" value="S-ADENOSYLMETHIONINE SYNTHETASE"/>
    <property type="match status" value="1"/>
</dbReference>
<keyword evidence="10" id="KW-0067">ATP-binding</keyword>
<dbReference type="InterPro" id="IPR022636">
    <property type="entry name" value="S-AdoMet_synthetase_sfam"/>
</dbReference>